<accession>A0ABV8WEU1</accession>
<protein>
    <recommendedName>
        <fullName evidence="3">Lipoprotein</fullName>
    </recommendedName>
</protein>
<keyword evidence="2" id="KW-1185">Reference proteome</keyword>
<dbReference type="Proteomes" id="UP001595719">
    <property type="component" value="Unassembled WGS sequence"/>
</dbReference>
<dbReference type="PROSITE" id="PS51257">
    <property type="entry name" value="PROKAR_LIPOPROTEIN"/>
    <property type="match status" value="1"/>
</dbReference>
<organism evidence="1 2">
    <name type="scientific">Flavobacterium quisquiliarum</name>
    <dbReference type="NCBI Taxonomy" id="1834436"/>
    <lineage>
        <taxon>Bacteria</taxon>
        <taxon>Pseudomonadati</taxon>
        <taxon>Bacteroidota</taxon>
        <taxon>Flavobacteriia</taxon>
        <taxon>Flavobacteriales</taxon>
        <taxon>Flavobacteriaceae</taxon>
        <taxon>Flavobacterium</taxon>
    </lineage>
</organism>
<name>A0ABV8WEU1_9FLAO</name>
<evidence type="ECO:0000313" key="1">
    <source>
        <dbReference type="EMBL" id="MFC4394381.1"/>
    </source>
</evidence>
<comment type="caution">
    <text evidence="1">The sequence shown here is derived from an EMBL/GenBank/DDBJ whole genome shotgun (WGS) entry which is preliminary data.</text>
</comment>
<evidence type="ECO:0000313" key="2">
    <source>
        <dbReference type="Proteomes" id="UP001595719"/>
    </source>
</evidence>
<dbReference type="EMBL" id="JBHSCO010000010">
    <property type="protein sequence ID" value="MFC4394381.1"/>
    <property type="molecule type" value="Genomic_DNA"/>
</dbReference>
<gene>
    <name evidence="1" type="ORF">ACFOY0_25570</name>
</gene>
<sequence>MKKLIALFLGLTVLSCSSEDQLNQDGVSSVDTSASVLDGKVLSFKTEESFVKEYSDLAVLNSDELKNWISSKKLISLFNTSNSSEGIEEDNVPESRVVYSNALKAVLNSDSKVKIAGKTLWLNEFTFYLLSAEDQNKSSEELLQVKNDLPIYGQLAALSKSTQSLTGRNVLPNENRVKTFASAEITVSGGRLRHVIDLFNETIVLNDKIYTSKMYLRTILQYRSCSTWRCTWKEAQNLRTLNSYFCENCNSLAWGGIERISTTSAVSGTQTYLLASWRELPPPYITVYPNFFISGQFTCGVVGGGSFSADLSWY</sequence>
<dbReference type="RefSeq" id="WP_179006433.1">
    <property type="nucleotide sequence ID" value="NZ_JBHSCO010000010.1"/>
</dbReference>
<evidence type="ECO:0008006" key="3">
    <source>
        <dbReference type="Google" id="ProtNLM"/>
    </source>
</evidence>
<proteinExistence type="predicted"/>
<reference evidence="2" key="1">
    <citation type="journal article" date="2019" name="Int. J. Syst. Evol. Microbiol.">
        <title>The Global Catalogue of Microorganisms (GCM) 10K type strain sequencing project: providing services to taxonomists for standard genome sequencing and annotation.</title>
        <authorList>
            <consortium name="The Broad Institute Genomics Platform"/>
            <consortium name="The Broad Institute Genome Sequencing Center for Infectious Disease"/>
            <person name="Wu L."/>
            <person name="Ma J."/>
        </authorList>
    </citation>
    <scope>NUCLEOTIDE SEQUENCE [LARGE SCALE GENOMIC DNA]</scope>
    <source>
        <strain evidence="2">CGMCC 1.15345</strain>
    </source>
</reference>